<keyword evidence="5" id="KW-0677">Repeat</keyword>
<evidence type="ECO:0000256" key="10">
    <source>
        <dbReference type="RuleBase" id="RU000488"/>
    </source>
</evidence>
<dbReference type="PANTHER" id="PTHR45624:SF9">
    <property type="entry name" value="CARRIER PROTEIN, PUTATIVE (AFU_ORTHOLOGUE AFUA_4G06390)-RELATED"/>
    <property type="match status" value="1"/>
</dbReference>
<keyword evidence="6 11" id="KW-1133">Transmembrane helix</keyword>
<dbReference type="PANTHER" id="PTHR45624">
    <property type="entry name" value="MITOCHONDRIAL BASIC AMINO ACIDS TRANSPORTER-RELATED"/>
    <property type="match status" value="1"/>
</dbReference>
<evidence type="ECO:0000256" key="2">
    <source>
        <dbReference type="ARBA" id="ARBA00006375"/>
    </source>
</evidence>
<evidence type="ECO:0000256" key="1">
    <source>
        <dbReference type="ARBA" id="ARBA00004225"/>
    </source>
</evidence>
<dbReference type="InterPro" id="IPR023395">
    <property type="entry name" value="MCP_dom_sf"/>
</dbReference>
<feature type="transmembrane region" description="Helical" evidence="11">
    <location>
        <begin position="346"/>
        <end position="371"/>
    </location>
</feature>
<dbReference type="Gene3D" id="1.50.40.10">
    <property type="entry name" value="Mitochondrial carrier domain"/>
    <property type="match status" value="2"/>
</dbReference>
<feature type="repeat" description="Solcar" evidence="9">
    <location>
        <begin position="284"/>
        <end position="374"/>
    </location>
</feature>
<accession>A0A1D2VCC3</accession>
<keyword evidence="8 9" id="KW-0472">Membrane</keyword>
<evidence type="ECO:0000256" key="8">
    <source>
        <dbReference type="ARBA" id="ARBA00023136"/>
    </source>
</evidence>
<dbReference type="InterPro" id="IPR018108">
    <property type="entry name" value="MCP_transmembrane"/>
</dbReference>
<dbReference type="PROSITE" id="PS50920">
    <property type="entry name" value="SOLCAR"/>
    <property type="match status" value="3"/>
</dbReference>
<keyword evidence="3 10" id="KW-0813">Transport</keyword>
<dbReference type="OrthoDB" id="2382881at2759"/>
<dbReference type="InParanoid" id="A0A1D2VCC3"/>
<evidence type="ECO:0000256" key="11">
    <source>
        <dbReference type="SAM" id="Phobius"/>
    </source>
</evidence>
<feature type="repeat" description="Solcar" evidence="9">
    <location>
        <begin position="159"/>
        <end position="254"/>
    </location>
</feature>
<comment type="subcellular location">
    <subcellularLocation>
        <location evidence="1">Mitochondrion membrane</location>
        <topology evidence="1">Multi-pass membrane protein</topology>
    </subcellularLocation>
</comment>
<protein>
    <submittedName>
        <fullName evidence="12">Ornithine transporter of the mitochondrial inner membrane</fullName>
    </submittedName>
</protein>
<comment type="similarity">
    <text evidence="2 10">Belongs to the mitochondrial carrier (TC 2.A.29) family.</text>
</comment>
<keyword evidence="4 9" id="KW-0812">Transmembrane</keyword>
<dbReference type="GO" id="GO:0022857">
    <property type="term" value="F:transmembrane transporter activity"/>
    <property type="evidence" value="ECO:0007669"/>
    <property type="project" value="TreeGrafter"/>
</dbReference>
<sequence length="376" mass="42144">MSDSSINPPPNSSKLNLSVPAITGSDIVSQNAIITLPPYLQYWRPTILSYSASIISTFVGFPLDTIKTRIQTHPSFKNSFDCFRKTLRHEGIKGFYRGITAPILSTSCSKSLSVSLYTTLKPTISLIYESVVVKNLIGQSSYYNKDLTDKQRALYVTYNNIPVSVSAGMISGALVSIFACPFEFTKLFSQIAILLDSKNNFKKNILPKSTYQVAKQIIKSEGILGLYSGFRFHVVRDAIGSGFYFGVYETFKLTINALSDKNGYIYLNPFDFNSDSFFNLKIPTNQIAIALAGGLSGIFSWITVFPLDTVKSVMQRDIVSNILRFQSGQEKLPLKRRKLQLPTRRMYRGLSISVTRSVLNSTIFFLCFEYFMNNVA</sequence>
<evidence type="ECO:0000256" key="3">
    <source>
        <dbReference type="ARBA" id="ARBA00022448"/>
    </source>
</evidence>
<evidence type="ECO:0000256" key="6">
    <source>
        <dbReference type="ARBA" id="ARBA00022989"/>
    </source>
</evidence>
<evidence type="ECO:0000313" key="12">
    <source>
        <dbReference type="EMBL" id="ODV59190.1"/>
    </source>
</evidence>
<organism evidence="12 13">
    <name type="scientific">Ascoidea rubescens DSM 1968</name>
    <dbReference type="NCBI Taxonomy" id="1344418"/>
    <lineage>
        <taxon>Eukaryota</taxon>
        <taxon>Fungi</taxon>
        <taxon>Dikarya</taxon>
        <taxon>Ascomycota</taxon>
        <taxon>Saccharomycotina</taxon>
        <taxon>Saccharomycetes</taxon>
        <taxon>Ascoideaceae</taxon>
        <taxon>Ascoidea</taxon>
    </lineage>
</organism>
<keyword evidence="13" id="KW-1185">Reference proteome</keyword>
<reference evidence="13" key="1">
    <citation type="submission" date="2016-05" db="EMBL/GenBank/DDBJ databases">
        <title>Comparative genomics of biotechnologically important yeasts.</title>
        <authorList>
            <consortium name="DOE Joint Genome Institute"/>
            <person name="Riley R."/>
            <person name="Haridas S."/>
            <person name="Wolfe K.H."/>
            <person name="Lopes M.R."/>
            <person name="Hittinger C.T."/>
            <person name="Goker M."/>
            <person name="Salamov A."/>
            <person name="Wisecaver J."/>
            <person name="Long T.M."/>
            <person name="Aerts A.L."/>
            <person name="Barry K."/>
            <person name="Choi C."/>
            <person name="Clum A."/>
            <person name="Coughlan A.Y."/>
            <person name="Deshpande S."/>
            <person name="Douglass A.P."/>
            <person name="Hanson S.J."/>
            <person name="Klenk H.-P."/>
            <person name="Labutti K."/>
            <person name="Lapidus A."/>
            <person name="Lindquist E."/>
            <person name="Lipzen A."/>
            <person name="Meier-Kolthoff J.P."/>
            <person name="Ohm R.A."/>
            <person name="Otillar R.P."/>
            <person name="Pangilinan J."/>
            <person name="Peng Y."/>
            <person name="Rokas A."/>
            <person name="Rosa C.A."/>
            <person name="Scheuner C."/>
            <person name="Sibirny A.A."/>
            <person name="Slot J.C."/>
            <person name="Stielow J.B."/>
            <person name="Sun H."/>
            <person name="Kurtzman C.P."/>
            <person name="Blackwell M."/>
            <person name="Grigoriev I.V."/>
            <person name="Jeffries T.W."/>
        </authorList>
    </citation>
    <scope>NUCLEOTIDE SEQUENCE [LARGE SCALE GENOMIC DNA]</scope>
    <source>
        <strain evidence="13">DSM 1968</strain>
    </source>
</reference>
<evidence type="ECO:0000256" key="4">
    <source>
        <dbReference type="ARBA" id="ARBA00022692"/>
    </source>
</evidence>
<dbReference type="InterPro" id="IPR050567">
    <property type="entry name" value="Mitochondrial_Carrier"/>
</dbReference>
<dbReference type="RefSeq" id="XP_020045497.1">
    <property type="nucleotide sequence ID" value="XM_020193795.1"/>
</dbReference>
<dbReference type="STRING" id="1344418.A0A1D2VCC3"/>
<proteinExistence type="inferred from homology"/>
<name>A0A1D2VCC3_9ASCO</name>
<evidence type="ECO:0000313" key="13">
    <source>
        <dbReference type="Proteomes" id="UP000095038"/>
    </source>
</evidence>
<feature type="repeat" description="Solcar" evidence="9">
    <location>
        <begin position="40"/>
        <end position="123"/>
    </location>
</feature>
<evidence type="ECO:0000256" key="5">
    <source>
        <dbReference type="ARBA" id="ARBA00022737"/>
    </source>
</evidence>
<keyword evidence="7" id="KW-0496">Mitochondrion</keyword>
<dbReference type="EMBL" id="KV454487">
    <property type="protein sequence ID" value="ODV59190.1"/>
    <property type="molecule type" value="Genomic_DNA"/>
</dbReference>
<evidence type="ECO:0000256" key="7">
    <source>
        <dbReference type="ARBA" id="ARBA00023128"/>
    </source>
</evidence>
<dbReference type="Proteomes" id="UP000095038">
    <property type="component" value="Unassembled WGS sequence"/>
</dbReference>
<dbReference type="GO" id="GO:0031966">
    <property type="term" value="C:mitochondrial membrane"/>
    <property type="evidence" value="ECO:0007669"/>
    <property type="project" value="UniProtKB-SubCell"/>
</dbReference>
<dbReference type="GeneID" id="30967431"/>
<feature type="transmembrane region" description="Helical" evidence="11">
    <location>
        <begin position="287"/>
        <end position="307"/>
    </location>
</feature>
<gene>
    <name evidence="12" type="ORF">ASCRUDRAFT_77275</name>
</gene>
<dbReference type="AlphaFoldDB" id="A0A1D2VCC3"/>
<dbReference type="SUPFAM" id="SSF103506">
    <property type="entry name" value="Mitochondrial carrier"/>
    <property type="match status" value="1"/>
</dbReference>
<dbReference type="Pfam" id="PF00153">
    <property type="entry name" value="Mito_carr"/>
    <property type="match status" value="3"/>
</dbReference>
<evidence type="ECO:0000256" key="9">
    <source>
        <dbReference type="PROSITE-ProRule" id="PRU00282"/>
    </source>
</evidence>